<sequence length="345" mass="37978">MTIPRTLRHGLLTTILLFSLEGMAGALDEINQLAEQGKTAQALQRLNSYLGKQPTDVKALFLKGVLLAESDKQDEAIQVFSELTEKYPQLPAPYNNLAVLYAYQGNYEKAKGALEAAIRTHPSYATAHENLGDIYARMASESYSRALQLDTSNSRAKSKLALIKDLLPPPGDVAVAQPPSKDTTTPSPTPAQVSARIDSKPAETTKLATNAKPAIAEAAPASAPAAEQKKADQTQAVLDAVNSWAKAWSSQDIDRYLASYAKDFKTPNGETRSSWEAMRKTRLSKPTRIEVKLSNIQVSFEDDHTARATFQQSYEADHLSQRTRKQLVLVQQQGQWLIQQELAKR</sequence>
<dbReference type="Gene3D" id="3.10.450.50">
    <property type="match status" value="1"/>
</dbReference>
<dbReference type="Gene3D" id="1.25.40.10">
    <property type="entry name" value="Tetratricopeptide repeat domain"/>
    <property type="match status" value="1"/>
</dbReference>
<proteinExistence type="predicted"/>
<dbReference type="SUPFAM" id="SSF48452">
    <property type="entry name" value="TPR-like"/>
    <property type="match status" value="1"/>
</dbReference>
<dbReference type="OrthoDB" id="5294075at2"/>
<reference evidence="6 7" key="1">
    <citation type="submission" date="2006-03" db="EMBL/GenBank/DDBJ databases">
        <title>Complete sequence of Methylobacillus flagellatus KT.</title>
        <authorList>
            <consortium name="US DOE Joint Genome Institute"/>
            <person name="Copeland A."/>
            <person name="Lucas S."/>
            <person name="Lapidus A."/>
            <person name="Barry K."/>
            <person name="Detter J.C."/>
            <person name="Glavina del Rio T."/>
            <person name="Hammon N."/>
            <person name="Israni S."/>
            <person name="Dalin E."/>
            <person name="Tice H."/>
            <person name="Pitluck S."/>
            <person name="Brettin T."/>
            <person name="Bruce D."/>
            <person name="Han C."/>
            <person name="Tapia R."/>
            <person name="Saunders E."/>
            <person name="Gilna P."/>
            <person name="Schmutz J."/>
            <person name="Larimer F."/>
            <person name="Land M."/>
            <person name="Kyrpides N."/>
            <person name="Anderson I."/>
            <person name="Richardson P."/>
        </authorList>
    </citation>
    <scope>NUCLEOTIDE SEQUENCE [LARGE SCALE GENOMIC DNA]</scope>
    <source>
        <strain evidence="7">KT / ATCC 51484 / DSM 6875</strain>
    </source>
</reference>
<evidence type="ECO:0000256" key="4">
    <source>
        <dbReference type="SAM" id="MobiDB-lite"/>
    </source>
</evidence>
<evidence type="ECO:0000256" key="2">
    <source>
        <dbReference type="ARBA" id="ARBA00022803"/>
    </source>
</evidence>
<organism evidence="6 7">
    <name type="scientific">Methylobacillus flagellatus (strain ATCC 51484 / DSM 6875 / VKM B-1610 / KT)</name>
    <dbReference type="NCBI Taxonomy" id="265072"/>
    <lineage>
        <taxon>Bacteria</taxon>
        <taxon>Pseudomonadati</taxon>
        <taxon>Pseudomonadota</taxon>
        <taxon>Betaproteobacteria</taxon>
        <taxon>Nitrosomonadales</taxon>
        <taxon>Methylophilaceae</taxon>
        <taxon>Methylobacillus</taxon>
    </lineage>
</organism>
<dbReference type="InterPro" id="IPR019734">
    <property type="entry name" value="TPR_rpt"/>
</dbReference>
<evidence type="ECO:0000313" key="6">
    <source>
        <dbReference type="EMBL" id="ABE48769.1"/>
    </source>
</evidence>
<dbReference type="EMBL" id="CP000284">
    <property type="protein sequence ID" value="ABE48769.1"/>
    <property type="molecule type" value="Genomic_DNA"/>
</dbReference>
<dbReference type="PROSITE" id="PS50005">
    <property type="entry name" value="TPR"/>
    <property type="match status" value="1"/>
</dbReference>
<name>Q1H418_METFK</name>
<dbReference type="eggNOG" id="COG0457">
    <property type="taxonomic scope" value="Bacteria"/>
</dbReference>
<gene>
    <name evidence="6" type="ordered locus">Mfla_0499</name>
</gene>
<dbReference type="PANTHER" id="PTHR44943:SF8">
    <property type="entry name" value="TPR REPEAT-CONTAINING PROTEIN MJ0263"/>
    <property type="match status" value="1"/>
</dbReference>
<evidence type="ECO:0000256" key="3">
    <source>
        <dbReference type="PROSITE-ProRule" id="PRU00339"/>
    </source>
</evidence>
<evidence type="ECO:0000313" key="7">
    <source>
        <dbReference type="Proteomes" id="UP000002440"/>
    </source>
</evidence>
<feature type="repeat" description="TPR" evidence="3">
    <location>
        <begin position="91"/>
        <end position="124"/>
    </location>
</feature>
<dbReference type="KEGG" id="mfa:Mfla_0499"/>
<keyword evidence="7" id="KW-1185">Reference proteome</keyword>
<evidence type="ECO:0000256" key="1">
    <source>
        <dbReference type="ARBA" id="ARBA00022737"/>
    </source>
</evidence>
<dbReference type="SMART" id="SM00028">
    <property type="entry name" value="TPR"/>
    <property type="match status" value="3"/>
</dbReference>
<dbReference type="Proteomes" id="UP000002440">
    <property type="component" value="Chromosome"/>
</dbReference>
<dbReference type="InterPro" id="IPR011990">
    <property type="entry name" value="TPR-like_helical_dom_sf"/>
</dbReference>
<dbReference type="Pfam" id="PF13432">
    <property type="entry name" value="TPR_16"/>
    <property type="match status" value="2"/>
</dbReference>
<protein>
    <submittedName>
        <fullName evidence="6">Tetratricopeptide TPR_2</fullName>
    </submittedName>
</protein>
<feature type="domain" description="Cds6 C-terminal" evidence="5">
    <location>
        <begin position="237"/>
        <end position="341"/>
    </location>
</feature>
<keyword evidence="2 3" id="KW-0802">TPR repeat</keyword>
<dbReference type="AlphaFoldDB" id="Q1H418"/>
<keyword evidence="1" id="KW-0677">Repeat</keyword>
<dbReference type="InterPro" id="IPR032710">
    <property type="entry name" value="NTF2-like_dom_sf"/>
</dbReference>
<dbReference type="SUPFAM" id="SSF54427">
    <property type="entry name" value="NTF2-like"/>
    <property type="match status" value="1"/>
</dbReference>
<evidence type="ECO:0000259" key="5">
    <source>
        <dbReference type="Pfam" id="PF24125"/>
    </source>
</evidence>
<dbReference type="RefSeq" id="WP_011478866.1">
    <property type="nucleotide sequence ID" value="NC_007947.1"/>
</dbReference>
<dbReference type="HOGENOM" id="CLU_037727_0_0_4"/>
<dbReference type="PANTHER" id="PTHR44943">
    <property type="entry name" value="CELLULOSE SYNTHASE OPERON PROTEIN C"/>
    <property type="match status" value="1"/>
</dbReference>
<dbReference type="InterPro" id="IPR056203">
    <property type="entry name" value="Cds6_C"/>
</dbReference>
<dbReference type="InterPro" id="IPR051685">
    <property type="entry name" value="Ycf3/AcsC/BcsC/TPR_MFPF"/>
</dbReference>
<accession>Q1H418</accession>
<dbReference type="Pfam" id="PF24125">
    <property type="entry name" value="Cds6_C"/>
    <property type="match status" value="1"/>
</dbReference>
<dbReference type="STRING" id="265072.Mfla_0499"/>
<feature type="region of interest" description="Disordered" evidence="4">
    <location>
        <begin position="170"/>
        <end position="197"/>
    </location>
</feature>